<evidence type="ECO:0000313" key="2">
    <source>
        <dbReference type="Proteomes" id="UP001243009"/>
    </source>
</evidence>
<protein>
    <recommendedName>
        <fullName evidence="3">Flagellar assembly protein FliH</fullName>
    </recommendedName>
</protein>
<organism evidence="1 2">
    <name type="scientific">Paracraurococcus lichenis</name>
    <dbReference type="NCBI Taxonomy" id="3064888"/>
    <lineage>
        <taxon>Bacteria</taxon>
        <taxon>Pseudomonadati</taxon>
        <taxon>Pseudomonadota</taxon>
        <taxon>Alphaproteobacteria</taxon>
        <taxon>Acetobacterales</taxon>
        <taxon>Roseomonadaceae</taxon>
        <taxon>Paracraurococcus</taxon>
    </lineage>
</organism>
<name>A0ABT9EB17_9PROT</name>
<dbReference type="RefSeq" id="WP_305108256.1">
    <property type="nucleotide sequence ID" value="NZ_JAUTWS010000087.1"/>
</dbReference>
<accession>A0ABT9EB17</accession>
<evidence type="ECO:0008006" key="3">
    <source>
        <dbReference type="Google" id="ProtNLM"/>
    </source>
</evidence>
<keyword evidence="2" id="KW-1185">Reference proteome</keyword>
<gene>
    <name evidence="1" type="ORF">Q7A36_34040</name>
</gene>
<dbReference type="EMBL" id="JAUTWS010000087">
    <property type="protein sequence ID" value="MDO9713398.1"/>
    <property type="molecule type" value="Genomic_DNA"/>
</dbReference>
<reference evidence="1 2" key="1">
    <citation type="submission" date="2023-08" db="EMBL/GenBank/DDBJ databases">
        <title>The draft genome sequence of Paracraurococcus sp. LOR1-02.</title>
        <authorList>
            <person name="Kingkaew E."/>
            <person name="Tanasupawat S."/>
        </authorList>
    </citation>
    <scope>NUCLEOTIDE SEQUENCE [LARGE SCALE GENOMIC DNA]</scope>
    <source>
        <strain evidence="1 2">LOR1-02</strain>
    </source>
</reference>
<dbReference type="Proteomes" id="UP001243009">
    <property type="component" value="Unassembled WGS sequence"/>
</dbReference>
<comment type="caution">
    <text evidence="1">The sequence shown here is derived from an EMBL/GenBank/DDBJ whole genome shotgun (WGS) entry which is preliminary data.</text>
</comment>
<proteinExistence type="predicted"/>
<sequence length="221" mass="22599">MTRPFLPPSLVTLTAPGSDLAERLAAEERQRDAAYEAGRLRGIDEGYQRGQEDGLAAGRAEGQAAAARDAAARARDGAAAAAAALEALLAARGEDRRALDAEMRAALAAALATLLPALAAREAGREAVALAAALLAERAPDEIALRAHPDTLAAMQAEGFPDTAQAARVSLRPDPALPPGTLETAWQGGGLRHDPAALAARVLEVLGAAPGAAGRQQEQEC</sequence>
<evidence type="ECO:0000313" key="1">
    <source>
        <dbReference type="EMBL" id="MDO9713398.1"/>
    </source>
</evidence>